<evidence type="ECO:0000256" key="6">
    <source>
        <dbReference type="SAM" id="Phobius"/>
    </source>
</evidence>
<keyword evidence="2" id="KW-1003">Cell membrane</keyword>
<evidence type="ECO:0000313" key="7">
    <source>
        <dbReference type="EMBL" id="KAJ3258660.1"/>
    </source>
</evidence>
<dbReference type="Pfam" id="PF13520">
    <property type="entry name" value="AA_permease_2"/>
    <property type="match status" value="1"/>
</dbReference>
<organism evidence="7 8">
    <name type="scientific">Boothiomyces macroporosus</name>
    <dbReference type="NCBI Taxonomy" id="261099"/>
    <lineage>
        <taxon>Eukaryota</taxon>
        <taxon>Fungi</taxon>
        <taxon>Fungi incertae sedis</taxon>
        <taxon>Chytridiomycota</taxon>
        <taxon>Chytridiomycota incertae sedis</taxon>
        <taxon>Chytridiomycetes</taxon>
        <taxon>Rhizophydiales</taxon>
        <taxon>Terramycetaceae</taxon>
        <taxon>Boothiomyces</taxon>
    </lineage>
</organism>
<comment type="subcellular location">
    <subcellularLocation>
        <location evidence="1">Cell membrane</location>
        <topology evidence="1">Multi-pass membrane protein</topology>
    </subcellularLocation>
</comment>
<evidence type="ECO:0000256" key="3">
    <source>
        <dbReference type="ARBA" id="ARBA00022692"/>
    </source>
</evidence>
<feature type="transmembrane region" description="Helical" evidence="6">
    <location>
        <begin position="154"/>
        <end position="174"/>
    </location>
</feature>
<feature type="transmembrane region" description="Helical" evidence="6">
    <location>
        <begin position="113"/>
        <end position="134"/>
    </location>
</feature>
<feature type="transmembrane region" description="Helical" evidence="6">
    <location>
        <begin position="181"/>
        <end position="200"/>
    </location>
</feature>
<feature type="transmembrane region" description="Helical" evidence="6">
    <location>
        <begin position="220"/>
        <end position="239"/>
    </location>
</feature>
<comment type="caution">
    <text evidence="7">The sequence shown here is derived from an EMBL/GenBank/DDBJ whole genome shotgun (WGS) entry which is preliminary data.</text>
</comment>
<name>A0AAD5UIJ7_9FUNG</name>
<dbReference type="GO" id="GO:0022857">
    <property type="term" value="F:transmembrane transporter activity"/>
    <property type="evidence" value="ECO:0007669"/>
    <property type="project" value="InterPro"/>
</dbReference>
<evidence type="ECO:0000256" key="5">
    <source>
        <dbReference type="ARBA" id="ARBA00023136"/>
    </source>
</evidence>
<protein>
    <recommendedName>
        <fullName evidence="9">Amino acid permease</fullName>
    </recommendedName>
</protein>
<feature type="transmembrane region" description="Helical" evidence="6">
    <location>
        <begin position="42"/>
        <end position="60"/>
    </location>
</feature>
<feature type="transmembrane region" description="Helical" evidence="6">
    <location>
        <begin position="318"/>
        <end position="342"/>
    </location>
</feature>
<keyword evidence="4 6" id="KW-1133">Transmembrane helix</keyword>
<dbReference type="PANTHER" id="PTHR42770:SF7">
    <property type="entry name" value="MEMBRANE PROTEIN"/>
    <property type="match status" value="1"/>
</dbReference>
<dbReference type="AlphaFoldDB" id="A0AAD5UIJ7"/>
<dbReference type="GO" id="GO:0005886">
    <property type="term" value="C:plasma membrane"/>
    <property type="evidence" value="ECO:0007669"/>
    <property type="project" value="UniProtKB-SubCell"/>
</dbReference>
<feature type="transmembrane region" description="Helical" evidence="6">
    <location>
        <begin position="363"/>
        <end position="386"/>
    </location>
</feature>
<evidence type="ECO:0000256" key="2">
    <source>
        <dbReference type="ARBA" id="ARBA00022475"/>
    </source>
</evidence>
<dbReference type="PIRSF" id="PIRSF006060">
    <property type="entry name" value="AA_transporter"/>
    <property type="match status" value="1"/>
</dbReference>
<proteinExistence type="predicted"/>
<evidence type="ECO:0000313" key="8">
    <source>
        <dbReference type="Proteomes" id="UP001210925"/>
    </source>
</evidence>
<dbReference type="InterPro" id="IPR002293">
    <property type="entry name" value="AA/rel_permease1"/>
</dbReference>
<feature type="transmembrane region" description="Helical" evidence="6">
    <location>
        <begin position="398"/>
        <end position="421"/>
    </location>
</feature>
<dbReference type="PANTHER" id="PTHR42770">
    <property type="entry name" value="AMINO ACID TRANSPORTER-RELATED"/>
    <property type="match status" value="1"/>
</dbReference>
<evidence type="ECO:0000256" key="1">
    <source>
        <dbReference type="ARBA" id="ARBA00004651"/>
    </source>
</evidence>
<feature type="transmembrane region" description="Helical" evidence="6">
    <location>
        <begin position="72"/>
        <end position="92"/>
    </location>
</feature>
<dbReference type="Proteomes" id="UP001210925">
    <property type="component" value="Unassembled WGS sequence"/>
</dbReference>
<sequence>MFNKISQFIQKLQLDLFQFTLIKVDDDYLKQRLLHPSWISKSYLLFFSIATVISGEYSAWNMGLVNGWGSLFSAAIIANLYYWCLLLCLAELSTAMPFSGGQLTFVAATMGNVFAYIVGFTVFMQFLLLYSQTALVVGDFYMTLAGLTNQQMEYYQYFVNLIVILFCSAIATDLKLFCRVVWGLTAISIIMIVVVLILMIPKFHLGAFQMNLGFDNGPFLNNGITGIFQSIPYAIWLFIGIECTPNLAEEVDDVETTIPASMLGGFGVLTLLASISMVLVGCNPGIQDLEGAIYPLNDLLFANYNVDPNSATGVFFKWIMSFGITVSTLGCMMGCIRLVYALSRGGYFPHYLSLTCQSRAKGSFANGTPLFAIAGSAVAAYGMMIVTFLLDSTPVGSFLVYGSAFYGLIAGMFTFASYLILKVRSPSLKRPFSLKYSVISYTVPIIGLVLSIISIGGCFSADANNTILLYIMVIQVILSLIYYIFVVRKRLVLSADQKFIRAQIAKIKMNSIQKEREMHTNSRKEGVTSITSKTQRLFTLDKPAATKKINEHELPR</sequence>
<keyword evidence="8" id="KW-1185">Reference proteome</keyword>
<accession>A0AAD5UIJ7</accession>
<dbReference type="Gene3D" id="1.20.1740.10">
    <property type="entry name" value="Amino acid/polyamine transporter I"/>
    <property type="match status" value="1"/>
</dbReference>
<gene>
    <name evidence="7" type="ORF">HK103_003449</name>
</gene>
<evidence type="ECO:0000256" key="4">
    <source>
        <dbReference type="ARBA" id="ARBA00022989"/>
    </source>
</evidence>
<keyword evidence="3 6" id="KW-0812">Transmembrane</keyword>
<feature type="transmembrane region" description="Helical" evidence="6">
    <location>
        <begin position="260"/>
        <end position="280"/>
    </location>
</feature>
<dbReference type="InterPro" id="IPR050367">
    <property type="entry name" value="APC_superfamily"/>
</dbReference>
<evidence type="ECO:0008006" key="9">
    <source>
        <dbReference type="Google" id="ProtNLM"/>
    </source>
</evidence>
<reference evidence="7" key="1">
    <citation type="submission" date="2020-05" db="EMBL/GenBank/DDBJ databases">
        <title>Phylogenomic resolution of chytrid fungi.</title>
        <authorList>
            <person name="Stajich J.E."/>
            <person name="Amses K."/>
            <person name="Simmons R."/>
            <person name="Seto K."/>
            <person name="Myers J."/>
            <person name="Bonds A."/>
            <person name="Quandt C.A."/>
            <person name="Barry K."/>
            <person name="Liu P."/>
            <person name="Grigoriev I."/>
            <person name="Longcore J.E."/>
            <person name="James T.Y."/>
        </authorList>
    </citation>
    <scope>NUCLEOTIDE SEQUENCE</scope>
    <source>
        <strain evidence="7">PLAUS21</strain>
    </source>
</reference>
<feature type="transmembrane region" description="Helical" evidence="6">
    <location>
        <begin position="433"/>
        <end position="455"/>
    </location>
</feature>
<feature type="transmembrane region" description="Helical" evidence="6">
    <location>
        <begin position="467"/>
        <end position="485"/>
    </location>
</feature>
<dbReference type="EMBL" id="JADGKB010000025">
    <property type="protein sequence ID" value="KAJ3258660.1"/>
    <property type="molecule type" value="Genomic_DNA"/>
</dbReference>
<keyword evidence="5 6" id="KW-0472">Membrane</keyword>